<sequence>MEFRILTERDAEAFHHLYREALQTYPEAFYRTPEEVAGSVEENAAFLRERNGSDDFVPGALTMERWWESPALSGKR</sequence>
<dbReference type="OrthoDB" id="9799092at2"/>
<accession>A0A2T0LBX2</accession>
<dbReference type="InterPro" id="IPR016181">
    <property type="entry name" value="Acyl_CoA_acyltransferase"/>
</dbReference>
<proteinExistence type="predicted"/>
<evidence type="ECO:0000313" key="1">
    <source>
        <dbReference type="EMBL" id="PRX39475.1"/>
    </source>
</evidence>
<dbReference type="AlphaFoldDB" id="A0A2T0LBX2"/>
<dbReference type="RefSeq" id="WP_106346030.1">
    <property type="nucleotide sequence ID" value="NZ_PVNE01000024.1"/>
</dbReference>
<keyword evidence="2" id="KW-1185">Reference proteome</keyword>
<dbReference type="EMBL" id="PVNE01000024">
    <property type="protein sequence ID" value="PRX39475.1"/>
    <property type="molecule type" value="Genomic_DNA"/>
</dbReference>
<organism evidence="1 2">
    <name type="scientific">Planifilum fimeticola</name>
    <dbReference type="NCBI Taxonomy" id="201975"/>
    <lineage>
        <taxon>Bacteria</taxon>
        <taxon>Bacillati</taxon>
        <taxon>Bacillota</taxon>
        <taxon>Bacilli</taxon>
        <taxon>Bacillales</taxon>
        <taxon>Thermoactinomycetaceae</taxon>
        <taxon>Planifilum</taxon>
    </lineage>
</organism>
<reference evidence="1 2" key="1">
    <citation type="submission" date="2018-03" db="EMBL/GenBank/DDBJ databases">
        <title>Genomic Encyclopedia of Archaeal and Bacterial Type Strains, Phase II (KMG-II): from individual species to whole genera.</title>
        <authorList>
            <person name="Goeker M."/>
        </authorList>
    </citation>
    <scope>NUCLEOTIDE SEQUENCE [LARGE SCALE GENOMIC DNA]</scope>
    <source>
        <strain evidence="1 2">DSM 44946</strain>
    </source>
</reference>
<name>A0A2T0LBX2_9BACL</name>
<evidence type="ECO:0000313" key="2">
    <source>
        <dbReference type="Proteomes" id="UP000237797"/>
    </source>
</evidence>
<gene>
    <name evidence="1" type="ORF">CLV97_12412</name>
</gene>
<protein>
    <submittedName>
        <fullName evidence="1">Uncharacterized protein</fullName>
    </submittedName>
</protein>
<dbReference type="Proteomes" id="UP000237797">
    <property type="component" value="Unassembled WGS sequence"/>
</dbReference>
<dbReference type="SUPFAM" id="SSF55729">
    <property type="entry name" value="Acyl-CoA N-acyltransferases (Nat)"/>
    <property type="match status" value="1"/>
</dbReference>
<comment type="caution">
    <text evidence="1">The sequence shown here is derived from an EMBL/GenBank/DDBJ whole genome shotgun (WGS) entry which is preliminary data.</text>
</comment>